<dbReference type="RefSeq" id="WP_078482981.1">
    <property type="nucleotide sequence ID" value="NZ_MPRL01000014.1"/>
</dbReference>
<dbReference type="PANTHER" id="PTHR42911:SF1">
    <property type="entry name" value="MODULATOR OF FTSH PROTEASE HFLC"/>
    <property type="match status" value="1"/>
</dbReference>
<dbReference type="InterPro" id="IPR001107">
    <property type="entry name" value="Band_7"/>
</dbReference>
<organism evidence="9 10">
    <name type="scientific">Solemya pervernicosa gill symbiont</name>
    <dbReference type="NCBI Taxonomy" id="642797"/>
    <lineage>
        <taxon>Bacteria</taxon>
        <taxon>Pseudomonadati</taxon>
        <taxon>Pseudomonadota</taxon>
        <taxon>Gammaproteobacteria</taxon>
        <taxon>sulfur-oxidizing symbionts</taxon>
    </lineage>
</organism>
<feature type="transmembrane region" description="Helical" evidence="7">
    <location>
        <begin position="6"/>
        <end position="26"/>
    </location>
</feature>
<evidence type="ECO:0000313" key="10">
    <source>
        <dbReference type="Proteomes" id="UP000191110"/>
    </source>
</evidence>
<dbReference type="InterPro" id="IPR001972">
    <property type="entry name" value="Stomatin_HflK_fam"/>
</dbReference>
<dbReference type="PRINTS" id="PR00721">
    <property type="entry name" value="STOMATIN"/>
</dbReference>
<accession>A0A1T2L812</accession>
<dbReference type="AlphaFoldDB" id="A0A1T2L812"/>
<feature type="domain" description="Band 7" evidence="8">
    <location>
        <begin position="21"/>
        <end position="184"/>
    </location>
</feature>
<keyword evidence="3 7" id="KW-0812">Transmembrane</keyword>
<dbReference type="OrthoDB" id="9812991at2"/>
<dbReference type="InterPro" id="IPR036013">
    <property type="entry name" value="Band_7/SPFH_dom_sf"/>
</dbReference>
<dbReference type="Pfam" id="PF01145">
    <property type="entry name" value="Band_7"/>
    <property type="match status" value="1"/>
</dbReference>
<evidence type="ECO:0000256" key="3">
    <source>
        <dbReference type="ARBA" id="ARBA00022692"/>
    </source>
</evidence>
<comment type="caution">
    <text evidence="9">The sequence shown here is derived from an EMBL/GenBank/DDBJ whole genome shotgun (WGS) entry which is preliminary data.</text>
</comment>
<dbReference type="PANTHER" id="PTHR42911">
    <property type="entry name" value="MODULATOR OF FTSH PROTEASE HFLC"/>
    <property type="match status" value="1"/>
</dbReference>
<evidence type="ECO:0000259" key="8">
    <source>
        <dbReference type="SMART" id="SM00244"/>
    </source>
</evidence>
<evidence type="ECO:0000256" key="4">
    <source>
        <dbReference type="ARBA" id="ARBA00022989"/>
    </source>
</evidence>
<evidence type="ECO:0000256" key="1">
    <source>
        <dbReference type="ARBA" id="ARBA00004167"/>
    </source>
</evidence>
<evidence type="ECO:0000313" key="9">
    <source>
        <dbReference type="EMBL" id="OOZ41086.1"/>
    </source>
</evidence>
<gene>
    <name evidence="9" type="ORF">BOW53_04965</name>
</gene>
<dbReference type="SUPFAM" id="SSF117892">
    <property type="entry name" value="Band 7/SPFH domain"/>
    <property type="match status" value="1"/>
</dbReference>
<dbReference type="InterPro" id="IPR010200">
    <property type="entry name" value="HflC"/>
</dbReference>
<comment type="subcellular location">
    <subcellularLocation>
        <location evidence="1">Membrane</location>
        <topology evidence="1">Single-pass membrane protein</topology>
    </subcellularLocation>
</comment>
<comment type="function">
    <text evidence="6">HflC and HflK could regulate a protease.</text>
</comment>
<keyword evidence="10" id="KW-1185">Reference proteome</keyword>
<keyword evidence="4 7" id="KW-1133">Transmembrane helix</keyword>
<dbReference type="PIRSF" id="PIRSF005651">
    <property type="entry name" value="HflC"/>
    <property type="match status" value="1"/>
</dbReference>
<reference evidence="9 10" key="1">
    <citation type="submission" date="2016-11" db="EMBL/GenBank/DDBJ databases">
        <title>Mixed transmission modes and dynamic genome evolution in an obligate animal-bacterial symbiosis.</title>
        <authorList>
            <person name="Russell S.L."/>
            <person name="Corbett-Detig R.B."/>
            <person name="Cavanaugh C.M."/>
        </authorList>
    </citation>
    <scope>NUCLEOTIDE SEQUENCE [LARGE SCALE GENOMIC DNA]</scope>
    <source>
        <strain evidence="9">Sveles-Q1</strain>
    </source>
</reference>
<dbReference type="NCBIfam" id="TIGR01932">
    <property type="entry name" value="hflC"/>
    <property type="match status" value="1"/>
</dbReference>
<evidence type="ECO:0000256" key="5">
    <source>
        <dbReference type="ARBA" id="ARBA00023136"/>
    </source>
</evidence>
<dbReference type="SMART" id="SM00244">
    <property type="entry name" value="PHB"/>
    <property type="match status" value="1"/>
</dbReference>
<dbReference type="Gene3D" id="3.30.479.30">
    <property type="entry name" value="Band 7 domain"/>
    <property type="match status" value="1"/>
</dbReference>
<dbReference type="EMBL" id="MPRL01000014">
    <property type="protein sequence ID" value="OOZ41086.1"/>
    <property type="molecule type" value="Genomic_DNA"/>
</dbReference>
<evidence type="ECO:0000256" key="7">
    <source>
        <dbReference type="SAM" id="Phobius"/>
    </source>
</evidence>
<name>A0A1T2L812_9GAMM</name>
<evidence type="ECO:0000256" key="2">
    <source>
        <dbReference type="ARBA" id="ARBA00007862"/>
    </source>
</evidence>
<proteinExistence type="inferred from homology"/>
<dbReference type="CDD" id="cd03405">
    <property type="entry name" value="SPFH_HflC"/>
    <property type="match status" value="1"/>
</dbReference>
<comment type="similarity">
    <text evidence="2 6">Belongs to the band 7/mec-2 family. HflC subfamily.</text>
</comment>
<protein>
    <recommendedName>
        <fullName evidence="6">Protein HflC</fullName>
    </recommendedName>
</protein>
<sequence>MFQNRSLIGFISLVVLLIVGLSVFTVDQRQRGILFRLGEIVDTSLEPGLHFKLPFVNNVRKFDVRILTLDAEPERFLTSEKKNVIVDFFVKWRITDIARYYKATTGDERQASIRLSQIIKDGLRGEFGKRTIQEVVSGERSQIMDIITVEANRGVAEFGIEVVDVRIKRIDLPREVSDSVYQRMQAERARVAKDFRARGAEAAERIRADADRQRSVIVAKAYSEAEKIRGEGDATAAEIYAKAYEKDGEFYAFTRSLNAYRNAFQSKDDVVVLKPDSEFFQYYKDANGKR</sequence>
<dbReference type="GO" id="GO:0016020">
    <property type="term" value="C:membrane"/>
    <property type="evidence" value="ECO:0007669"/>
    <property type="project" value="UniProtKB-SubCell"/>
</dbReference>
<evidence type="ECO:0000256" key="6">
    <source>
        <dbReference type="PIRNR" id="PIRNR005651"/>
    </source>
</evidence>
<keyword evidence="5 7" id="KW-0472">Membrane</keyword>
<dbReference type="Proteomes" id="UP000191110">
    <property type="component" value="Unassembled WGS sequence"/>
</dbReference>